<dbReference type="EMBL" id="SDHZ01000005">
    <property type="protein sequence ID" value="RXK80765.1"/>
    <property type="molecule type" value="Genomic_DNA"/>
</dbReference>
<gene>
    <name evidence="1" type="primary">thiS</name>
    <name evidence="1" type="ORF">ESB13_21625</name>
</gene>
<accession>A0A4Q1D194</accession>
<protein>
    <submittedName>
        <fullName evidence="1">Sulfur carrier protein ThiS</fullName>
    </submittedName>
</protein>
<dbReference type="AlphaFoldDB" id="A0A4Q1D194"/>
<dbReference type="InterPro" id="IPR003749">
    <property type="entry name" value="ThiS/MoaD-like"/>
</dbReference>
<evidence type="ECO:0000313" key="1">
    <source>
        <dbReference type="EMBL" id="RXK80765.1"/>
    </source>
</evidence>
<sequence>MTIILNNSPKEIAERATLESIVAAELGSKRNGVAVAVNNTVIPKTQHDSYIVQPNDTILIIKATQGG</sequence>
<name>A0A4Q1D194_9BACT</name>
<dbReference type="Gene3D" id="3.10.20.30">
    <property type="match status" value="1"/>
</dbReference>
<reference evidence="1 2" key="1">
    <citation type="submission" date="2019-01" db="EMBL/GenBank/DDBJ databases">
        <title>Filimonas sp. strain TTM-71.</title>
        <authorList>
            <person name="Chen W.-M."/>
        </authorList>
    </citation>
    <scope>NUCLEOTIDE SEQUENCE [LARGE SCALE GENOMIC DNA]</scope>
    <source>
        <strain evidence="1 2">TTM-71</strain>
    </source>
</reference>
<organism evidence="1 2">
    <name type="scientific">Filimonas effusa</name>
    <dbReference type="NCBI Taxonomy" id="2508721"/>
    <lineage>
        <taxon>Bacteria</taxon>
        <taxon>Pseudomonadati</taxon>
        <taxon>Bacteroidota</taxon>
        <taxon>Chitinophagia</taxon>
        <taxon>Chitinophagales</taxon>
        <taxon>Chitinophagaceae</taxon>
        <taxon>Filimonas</taxon>
    </lineage>
</organism>
<dbReference type="NCBIfam" id="TIGR01683">
    <property type="entry name" value="thiS"/>
    <property type="match status" value="1"/>
</dbReference>
<dbReference type="InterPro" id="IPR010035">
    <property type="entry name" value="Thi_S"/>
</dbReference>
<comment type="caution">
    <text evidence="1">The sequence shown here is derived from an EMBL/GenBank/DDBJ whole genome shotgun (WGS) entry which is preliminary data.</text>
</comment>
<dbReference type="Pfam" id="PF02597">
    <property type="entry name" value="ThiS"/>
    <property type="match status" value="1"/>
</dbReference>
<dbReference type="PANTHER" id="PTHR34472:SF1">
    <property type="entry name" value="SULFUR CARRIER PROTEIN THIS"/>
    <property type="match status" value="1"/>
</dbReference>
<evidence type="ECO:0000313" key="2">
    <source>
        <dbReference type="Proteomes" id="UP000290545"/>
    </source>
</evidence>
<keyword evidence="2" id="KW-1185">Reference proteome</keyword>
<dbReference type="PANTHER" id="PTHR34472">
    <property type="entry name" value="SULFUR CARRIER PROTEIN THIS"/>
    <property type="match status" value="1"/>
</dbReference>
<dbReference type="Proteomes" id="UP000290545">
    <property type="component" value="Unassembled WGS sequence"/>
</dbReference>
<dbReference type="InterPro" id="IPR012675">
    <property type="entry name" value="Beta-grasp_dom_sf"/>
</dbReference>
<dbReference type="CDD" id="cd00565">
    <property type="entry name" value="Ubl_ThiS"/>
    <property type="match status" value="1"/>
</dbReference>
<dbReference type="OrthoDB" id="1525151at2"/>
<dbReference type="SUPFAM" id="SSF54285">
    <property type="entry name" value="MoaD/ThiS"/>
    <property type="match status" value="1"/>
</dbReference>
<dbReference type="InterPro" id="IPR016155">
    <property type="entry name" value="Mopterin_synth/thiamin_S_b"/>
</dbReference>
<dbReference type="RefSeq" id="WP_129005792.1">
    <property type="nucleotide sequence ID" value="NZ_SDHZ01000005.1"/>
</dbReference>
<proteinExistence type="predicted"/>